<dbReference type="AlphaFoldDB" id="X0UKS0"/>
<dbReference type="InterPro" id="IPR014208">
    <property type="entry name" value="Spore_III_D"/>
</dbReference>
<evidence type="ECO:0000313" key="1">
    <source>
        <dbReference type="EMBL" id="GAG06409.1"/>
    </source>
</evidence>
<gene>
    <name evidence="1" type="ORF">S01H1_36677</name>
</gene>
<accession>X0UKS0</accession>
<proteinExistence type="predicted"/>
<evidence type="ECO:0008006" key="2">
    <source>
        <dbReference type="Google" id="ProtNLM"/>
    </source>
</evidence>
<feature type="non-terminal residue" evidence="1">
    <location>
        <position position="1"/>
    </location>
</feature>
<organism evidence="1">
    <name type="scientific">marine sediment metagenome</name>
    <dbReference type="NCBI Taxonomy" id="412755"/>
    <lineage>
        <taxon>unclassified sequences</taxon>
        <taxon>metagenomes</taxon>
        <taxon>ecological metagenomes</taxon>
    </lineage>
</organism>
<dbReference type="Pfam" id="PF12116">
    <property type="entry name" value="SpoIIID"/>
    <property type="match status" value="1"/>
</dbReference>
<name>X0UKS0_9ZZZZ</name>
<protein>
    <recommendedName>
        <fullName evidence="2">Helix-turn-helix type 11 domain-containing protein</fullName>
    </recommendedName>
</protein>
<comment type="caution">
    <text evidence="1">The sequence shown here is derived from an EMBL/GenBank/DDBJ whole genome shotgun (WGS) entry which is preliminary data.</text>
</comment>
<sequence>VNIKSNFSKTITERVFDESIYMIGGRWTLKVVAKRFGVSITTVWRDMREKLARVNATNYRLVGGIINSHKKGVR</sequence>
<reference evidence="1" key="1">
    <citation type="journal article" date="2014" name="Front. Microbiol.">
        <title>High frequency of phylogenetically diverse reductive dehalogenase-homologous genes in deep subseafloor sedimentary metagenomes.</title>
        <authorList>
            <person name="Kawai M."/>
            <person name="Futagami T."/>
            <person name="Toyoda A."/>
            <person name="Takaki Y."/>
            <person name="Nishi S."/>
            <person name="Hori S."/>
            <person name="Arai W."/>
            <person name="Tsubouchi T."/>
            <person name="Morono Y."/>
            <person name="Uchiyama I."/>
            <person name="Ito T."/>
            <person name="Fujiyama A."/>
            <person name="Inagaki F."/>
            <person name="Takami H."/>
        </authorList>
    </citation>
    <scope>NUCLEOTIDE SEQUENCE</scope>
    <source>
        <strain evidence="1">Expedition CK06-06</strain>
    </source>
</reference>
<dbReference type="EMBL" id="BARS01022996">
    <property type="protein sequence ID" value="GAG06409.1"/>
    <property type="molecule type" value="Genomic_DNA"/>
</dbReference>